<gene>
    <name evidence="2" type="ORF">SAMN05443507_101127</name>
</gene>
<name>A0A1M6K204_9BACL</name>
<organism evidence="2 3">
    <name type="scientific">Alicyclobacillus tolerans</name>
    <dbReference type="NCBI Taxonomy" id="90970"/>
    <lineage>
        <taxon>Bacteria</taxon>
        <taxon>Bacillati</taxon>
        <taxon>Bacillota</taxon>
        <taxon>Bacilli</taxon>
        <taxon>Bacillales</taxon>
        <taxon>Alicyclobacillaceae</taxon>
        <taxon>Alicyclobacillus</taxon>
    </lineage>
</organism>
<reference evidence="3" key="1">
    <citation type="submission" date="2016-11" db="EMBL/GenBank/DDBJ databases">
        <authorList>
            <person name="Varghese N."/>
            <person name="Submissions S."/>
        </authorList>
    </citation>
    <scope>NUCLEOTIDE SEQUENCE [LARGE SCALE GENOMIC DNA]</scope>
    <source>
        <strain evidence="3">USBA-503</strain>
    </source>
</reference>
<evidence type="ECO:0000259" key="1">
    <source>
        <dbReference type="Pfam" id="PF00085"/>
    </source>
</evidence>
<protein>
    <submittedName>
        <fullName evidence="2">Thioredoxin 1</fullName>
    </submittedName>
</protein>
<dbReference type="InterPro" id="IPR013766">
    <property type="entry name" value="Thioredoxin_domain"/>
</dbReference>
<dbReference type="RefSeq" id="WP_072872631.1">
    <property type="nucleotide sequence ID" value="NZ_FRAF01000001.1"/>
</dbReference>
<keyword evidence="3" id="KW-1185">Reference proteome</keyword>
<dbReference type="CDD" id="cd02947">
    <property type="entry name" value="TRX_family"/>
    <property type="match status" value="1"/>
</dbReference>
<evidence type="ECO:0000313" key="3">
    <source>
        <dbReference type="Proteomes" id="UP000184016"/>
    </source>
</evidence>
<dbReference type="EMBL" id="FRAF01000001">
    <property type="protein sequence ID" value="SHJ53009.1"/>
    <property type="molecule type" value="Genomic_DNA"/>
</dbReference>
<dbReference type="InterPro" id="IPR036249">
    <property type="entry name" value="Thioredoxin-like_sf"/>
</dbReference>
<dbReference type="Gene3D" id="3.40.30.10">
    <property type="entry name" value="Glutaredoxin"/>
    <property type="match status" value="1"/>
</dbReference>
<evidence type="ECO:0000313" key="2">
    <source>
        <dbReference type="EMBL" id="SHJ53009.1"/>
    </source>
</evidence>
<dbReference type="OrthoDB" id="5784238at2"/>
<dbReference type="SUPFAM" id="SSF52833">
    <property type="entry name" value="Thioredoxin-like"/>
    <property type="match status" value="1"/>
</dbReference>
<feature type="domain" description="Thioredoxin" evidence="1">
    <location>
        <begin position="20"/>
        <end position="103"/>
    </location>
</feature>
<dbReference type="Proteomes" id="UP000184016">
    <property type="component" value="Unassembled WGS sequence"/>
</dbReference>
<dbReference type="STRING" id="1830138.SAMN05443507_101127"/>
<proteinExistence type="predicted"/>
<dbReference type="Pfam" id="PF00085">
    <property type="entry name" value="Thioredoxin"/>
    <property type="match status" value="1"/>
</dbReference>
<sequence length="108" mass="12490">MTELQCITSENVSVLAVKHSHLFLLADADWCEASQLFRKVVDEVRKECPDQFFWACIQADKEEDFCNRYGVQAVPSLLIFLQGSLFRRMVGYKSKEDLISQLADVWIQ</sequence>
<accession>A0A1M6K204</accession>
<dbReference type="AlphaFoldDB" id="A0A1M6K204"/>